<dbReference type="RefSeq" id="WP_317505691.1">
    <property type="nucleotide sequence ID" value="NZ_JAWLKI010000040.1"/>
</dbReference>
<sequence>MTTNDRYQWPAADAIECRAEKLTVGDLLIDGPQPAHVTAIHMLTDVATGRGFVRITARCHDSYSDDSYSDSDDFTVIQRTTRRLIAHHDDGSDVDIDTDAICDIDTVADMYDTAAADDDRFGPRSLEALW</sequence>
<evidence type="ECO:0000313" key="1">
    <source>
        <dbReference type="EMBL" id="MDV6310000.1"/>
    </source>
</evidence>
<gene>
    <name evidence="1" type="ORF">R3P94_22310</name>
</gene>
<organism evidence="1 2">
    <name type="scientific">Gordonia amicalis</name>
    <dbReference type="NCBI Taxonomy" id="89053"/>
    <lineage>
        <taxon>Bacteria</taxon>
        <taxon>Bacillati</taxon>
        <taxon>Actinomycetota</taxon>
        <taxon>Actinomycetes</taxon>
        <taxon>Mycobacteriales</taxon>
        <taxon>Gordoniaceae</taxon>
        <taxon>Gordonia</taxon>
    </lineage>
</organism>
<comment type="caution">
    <text evidence="1">The sequence shown here is derived from an EMBL/GenBank/DDBJ whole genome shotgun (WGS) entry which is preliminary data.</text>
</comment>
<protein>
    <submittedName>
        <fullName evidence="1">Uncharacterized protein</fullName>
    </submittedName>
</protein>
<evidence type="ECO:0000313" key="2">
    <source>
        <dbReference type="Proteomes" id="UP001185779"/>
    </source>
</evidence>
<proteinExistence type="predicted"/>
<dbReference type="Proteomes" id="UP001185779">
    <property type="component" value="Unassembled WGS sequence"/>
</dbReference>
<reference evidence="1 2" key="1">
    <citation type="submission" date="2023-10" db="EMBL/GenBank/DDBJ databases">
        <title>Development of a sustainable strategy for remediation of hydrocarbon-contaminated territories based on the waste exchange concept.</title>
        <authorList>
            <person name="Krivoruchko A."/>
        </authorList>
    </citation>
    <scope>NUCLEOTIDE SEQUENCE [LARGE SCALE GENOMIC DNA]</scope>
    <source>
        <strain evidence="1 2">IEGM 1266</strain>
    </source>
</reference>
<accession>A0ABU4DK15</accession>
<dbReference type="EMBL" id="JAWLKI010000040">
    <property type="protein sequence ID" value="MDV6310000.1"/>
    <property type="molecule type" value="Genomic_DNA"/>
</dbReference>
<keyword evidence="2" id="KW-1185">Reference proteome</keyword>
<name>A0ABU4DK15_9ACTN</name>